<keyword evidence="2" id="KW-1185">Reference proteome</keyword>
<dbReference type="Proteomes" id="UP000242715">
    <property type="component" value="Unassembled WGS sequence"/>
</dbReference>
<accession>A0A2Z6P6E2</accession>
<name>A0A2Z6P6E2_TRISU</name>
<gene>
    <name evidence="1" type="ORF">TSUD_187740</name>
</gene>
<dbReference type="AlphaFoldDB" id="A0A2Z6P6E2"/>
<evidence type="ECO:0000313" key="2">
    <source>
        <dbReference type="Proteomes" id="UP000242715"/>
    </source>
</evidence>
<evidence type="ECO:0000313" key="1">
    <source>
        <dbReference type="EMBL" id="GAU51306.1"/>
    </source>
</evidence>
<organism evidence="1 2">
    <name type="scientific">Trifolium subterraneum</name>
    <name type="common">Subterranean clover</name>
    <dbReference type="NCBI Taxonomy" id="3900"/>
    <lineage>
        <taxon>Eukaryota</taxon>
        <taxon>Viridiplantae</taxon>
        <taxon>Streptophyta</taxon>
        <taxon>Embryophyta</taxon>
        <taxon>Tracheophyta</taxon>
        <taxon>Spermatophyta</taxon>
        <taxon>Magnoliopsida</taxon>
        <taxon>eudicotyledons</taxon>
        <taxon>Gunneridae</taxon>
        <taxon>Pentapetalae</taxon>
        <taxon>rosids</taxon>
        <taxon>fabids</taxon>
        <taxon>Fabales</taxon>
        <taxon>Fabaceae</taxon>
        <taxon>Papilionoideae</taxon>
        <taxon>50 kb inversion clade</taxon>
        <taxon>NPAAA clade</taxon>
        <taxon>Hologalegina</taxon>
        <taxon>IRL clade</taxon>
        <taxon>Trifolieae</taxon>
        <taxon>Trifolium</taxon>
    </lineage>
</organism>
<sequence>MGFLEPVLASKGSLDHGLSRKITCKQDWKWKFNFKDLAMEKEGCMDLREENEREDGSLCCLISLPTC</sequence>
<dbReference type="EMBL" id="DF975068">
    <property type="protein sequence ID" value="GAU51306.1"/>
    <property type="molecule type" value="Genomic_DNA"/>
</dbReference>
<reference evidence="2" key="1">
    <citation type="journal article" date="2017" name="Front. Plant Sci.">
        <title>Climate Clever Clovers: New Paradigm to Reduce the Environmental Footprint of Ruminants by Breeding Low Methanogenic Forages Utilizing Haplotype Variation.</title>
        <authorList>
            <person name="Kaur P."/>
            <person name="Appels R."/>
            <person name="Bayer P.E."/>
            <person name="Keeble-Gagnere G."/>
            <person name="Wang J."/>
            <person name="Hirakawa H."/>
            <person name="Shirasawa K."/>
            <person name="Vercoe P."/>
            <person name="Stefanova K."/>
            <person name="Durmic Z."/>
            <person name="Nichols P."/>
            <person name="Revell C."/>
            <person name="Isobe S.N."/>
            <person name="Edwards D."/>
            <person name="Erskine W."/>
        </authorList>
    </citation>
    <scope>NUCLEOTIDE SEQUENCE [LARGE SCALE GENOMIC DNA]</scope>
    <source>
        <strain evidence="2">cv. Daliak</strain>
    </source>
</reference>
<protein>
    <submittedName>
        <fullName evidence="1">Uncharacterized protein</fullName>
    </submittedName>
</protein>
<proteinExistence type="predicted"/>